<organism evidence="1 2">
    <name type="scientific">Gibberella zeae (strain ATCC MYA-4620 / CBS 123657 / FGSC 9075 / NRRL 31084 / PH-1)</name>
    <name type="common">Wheat head blight fungus</name>
    <name type="synonym">Fusarium graminearum</name>
    <dbReference type="NCBI Taxonomy" id="229533"/>
    <lineage>
        <taxon>Eukaryota</taxon>
        <taxon>Fungi</taxon>
        <taxon>Dikarya</taxon>
        <taxon>Ascomycota</taxon>
        <taxon>Pezizomycotina</taxon>
        <taxon>Sordariomycetes</taxon>
        <taxon>Hypocreomycetidae</taxon>
        <taxon>Hypocreales</taxon>
        <taxon>Nectriaceae</taxon>
        <taxon>Fusarium</taxon>
    </lineage>
</organism>
<dbReference type="AlphaFoldDB" id="A0A1C3YKT3"/>
<accession>A0A1C3YKT3</accession>
<dbReference type="InParanoid" id="A0A1C3YKT3"/>
<reference evidence="2" key="1">
    <citation type="journal article" date="2007" name="Science">
        <title>The Fusarium graminearum genome reveals a link between localized polymorphism and pathogen specialization.</title>
        <authorList>
            <person name="Cuomo C.A."/>
            <person name="Gueldener U."/>
            <person name="Xu J.-R."/>
            <person name="Trail F."/>
            <person name="Turgeon B.G."/>
            <person name="Di Pietro A."/>
            <person name="Walton J.D."/>
            <person name="Ma L.-J."/>
            <person name="Baker S.E."/>
            <person name="Rep M."/>
            <person name="Adam G."/>
            <person name="Antoniw J."/>
            <person name="Baldwin T."/>
            <person name="Calvo S.E."/>
            <person name="Chang Y.-L."/>
            <person name="DeCaprio D."/>
            <person name="Gale L.R."/>
            <person name="Gnerre S."/>
            <person name="Goswami R.S."/>
            <person name="Hammond-Kosack K."/>
            <person name="Harris L.J."/>
            <person name="Hilburn K."/>
            <person name="Kennell J.C."/>
            <person name="Kroken S."/>
            <person name="Magnuson J.K."/>
            <person name="Mannhaupt G."/>
            <person name="Mauceli E.W."/>
            <person name="Mewes H.-W."/>
            <person name="Mitterbauer R."/>
            <person name="Muehlbauer G."/>
            <person name="Muensterkoetter M."/>
            <person name="Nelson D."/>
            <person name="O'Donnell K."/>
            <person name="Ouellet T."/>
            <person name="Qi W."/>
            <person name="Quesneville H."/>
            <person name="Roncero M.I.G."/>
            <person name="Seong K.-Y."/>
            <person name="Tetko I.V."/>
            <person name="Urban M."/>
            <person name="Waalwijk C."/>
            <person name="Ward T.J."/>
            <person name="Yao J."/>
            <person name="Birren B.W."/>
            <person name="Kistler H.C."/>
        </authorList>
    </citation>
    <scope>NUCLEOTIDE SEQUENCE [LARGE SCALE GENOMIC DNA]</scope>
    <source>
        <strain evidence="2">ATCC MYA-4620 / CBS 123657 / FGSC 9075 / NRRL 31084 / PH-1</strain>
    </source>
</reference>
<name>A0A1C3YKT3_GIBZE</name>
<evidence type="ECO:0000313" key="1">
    <source>
        <dbReference type="EMBL" id="SCB65151.1"/>
    </source>
</evidence>
<proteinExistence type="predicted"/>
<gene>
    <name evidence="1" type="ORF">FGRAMPH1_01T23575</name>
</gene>
<protein>
    <submittedName>
        <fullName evidence="1">Chromosome 4, complete genome</fullName>
    </submittedName>
</protein>
<dbReference type="Proteomes" id="UP000070720">
    <property type="component" value="Chromosome 4"/>
</dbReference>
<evidence type="ECO:0000313" key="2">
    <source>
        <dbReference type="Proteomes" id="UP000070720"/>
    </source>
</evidence>
<dbReference type="VEuPathDB" id="FungiDB:FGRAMPH1_01G23575"/>
<reference evidence="1 2" key="3">
    <citation type="journal article" date="2015" name="BMC Genomics">
        <title>The completed genome sequence of the pathogenic ascomycete fungus Fusarium graminearum.</title>
        <authorList>
            <person name="King R."/>
            <person name="Urban M."/>
            <person name="Hammond-Kosack M.C."/>
            <person name="Hassani-Pak K."/>
            <person name="Hammond-Kosack K.E."/>
        </authorList>
    </citation>
    <scope>NUCLEOTIDE SEQUENCE [LARGE SCALE GENOMIC DNA]</scope>
    <source>
        <strain evidence="2">ATCC MYA-4620 / CBS 123657 / FGSC 9075 / NRRL 31084 / PH-1</strain>
    </source>
</reference>
<dbReference type="EMBL" id="HG970335">
    <property type="protein sequence ID" value="SCB65151.1"/>
    <property type="molecule type" value="Genomic_DNA"/>
</dbReference>
<sequence length="59" mass="6390">MPSDLLSEPSVPIPRYGSCVGQLKSVETMHINCQISARFIFAATSVRGAAMPRPQQVDT</sequence>
<reference evidence="2" key="2">
    <citation type="journal article" date="2010" name="Nature">
        <title>Comparative genomics reveals mobile pathogenicity chromosomes in Fusarium.</title>
        <authorList>
            <person name="Ma L.J."/>
            <person name="van der Does H.C."/>
            <person name="Borkovich K.A."/>
            <person name="Coleman J.J."/>
            <person name="Daboussi M.J."/>
            <person name="Di Pietro A."/>
            <person name="Dufresne M."/>
            <person name="Freitag M."/>
            <person name="Grabherr M."/>
            <person name="Henrissat B."/>
            <person name="Houterman P.M."/>
            <person name="Kang S."/>
            <person name="Shim W.B."/>
            <person name="Woloshuk C."/>
            <person name="Xie X."/>
            <person name="Xu J.R."/>
            <person name="Antoniw J."/>
            <person name="Baker S.E."/>
            <person name="Bluhm B.H."/>
            <person name="Breakspear A."/>
            <person name="Brown D.W."/>
            <person name="Butchko R.A."/>
            <person name="Chapman S."/>
            <person name="Coulson R."/>
            <person name="Coutinho P.M."/>
            <person name="Danchin E.G."/>
            <person name="Diener A."/>
            <person name="Gale L.R."/>
            <person name="Gardiner D.M."/>
            <person name="Goff S."/>
            <person name="Hammond-Kosack K.E."/>
            <person name="Hilburn K."/>
            <person name="Hua-Van A."/>
            <person name="Jonkers W."/>
            <person name="Kazan K."/>
            <person name="Kodira C.D."/>
            <person name="Koehrsen M."/>
            <person name="Kumar L."/>
            <person name="Lee Y.H."/>
            <person name="Li L."/>
            <person name="Manners J.M."/>
            <person name="Miranda-Saavedra D."/>
            <person name="Mukherjee M."/>
            <person name="Park G."/>
            <person name="Park J."/>
            <person name="Park S.Y."/>
            <person name="Proctor R.H."/>
            <person name="Regev A."/>
            <person name="Ruiz-Roldan M.C."/>
            <person name="Sain D."/>
            <person name="Sakthikumar S."/>
            <person name="Sykes S."/>
            <person name="Schwartz D.C."/>
            <person name="Turgeon B.G."/>
            <person name="Wapinski I."/>
            <person name="Yoder O."/>
            <person name="Young S."/>
            <person name="Zeng Q."/>
            <person name="Zhou S."/>
            <person name="Galagan J."/>
            <person name="Cuomo C.A."/>
            <person name="Kistler H.C."/>
            <person name="Rep M."/>
        </authorList>
    </citation>
    <scope>GENOME REANNOTATION</scope>
    <source>
        <strain evidence="2">ATCC MYA-4620 / CBS 123657 / FGSC 9075 / NRRL 31084 / PH-1</strain>
    </source>
</reference>
<keyword evidence="2" id="KW-1185">Reference proteome</keyword>